<protein>
    <submittedName>
        <fullName evidence="1">Uncharacterized protein</fullName>
    </submittedName>
</protein>
<evidence type="ECO:0000313" key="1">
    <source>
        <dbReference type="EMBL" id="MBB4664033.1"/>
    </source>
</evidence>
<name>A0A840IIN4_9ACTN</name>
<comment type="caution">
    <text evidence="1">The sequence shown here is derived from an EMBL/GenBank/DDBJ whole genome shotgun (WGS) entry which is preliminary data.</text>
</comment>
<accession>A0A840IIN4</accession>
<gene>
    <name evidence="1" type="ORF">BDZ31_003634</name>
</gene>
<organism evidence="1 2">
    <name type="scientific">Conexibacter arvalis</name>
    <dbReference type="NCBI Taxonomy" id="912552"/>
    <lineage>
        <taxon>Bacteria</taxon>
        <taxon>Bacillati</taxon>
        <taxon>Actinomycetota</taxon>
        <taxon>Thermoleophilia</taxon>
        <taxon>Solirubrobacterales</taxon>
        <taxon>Conexibacteraceae</taxon>
        <taxon>Conexibacter</taxon>
    </lineage>
</organism>
<dbReference type="Proteomes" id="UP000585272">
    <property type="component" value="Unassembled WGS sequence"/>
</dbReference>
<dbReference type="EMBL" id="JACHNU010000005">
    <property type="protein sequence ID" value="MBB4664033.1"/>
    <property type="molecule type" value="Genomic_DNA"/>
</dbReference>
<dbReference type="AlphaFoldDB" id="A0A840IIN4"/>
<sequence>MTPAEETRERIATLAVTLRAFTHAAGAEAAILLLDRGDGGQPFVVDCPQEGFVTLAEGEQLVELDPARLAAEPLPVPSVRPLGPFAIAALRAELTAIADDGRSDPDLPAVAADPVVVPGAAAGTGVGGGAGEARIAPLARALRELTAGFPGRSVLSAIFVTNDPERPLQLTARAGDAMIASLGEEQFELPARWPR</sequence>
<dbReference type="RefSeq" id="WP_183343746.1">
    <property type="nucleotide sequence ID" value="NZ_JACHNU010000005.1"/>
</dbReference>
<keyword evidence="2" id="KW-1185">Reference proteome</keyword>
<reference evidence="1 2" key="1">
    <citation type="submission" date="2020-08" db="EMBL/GenBank/DDBJ databases">
        <title>Genomic Encyclopedia of Archaeal and Bacterial Type Strains, Phase II (KMG-II): from individual species to whole genera.</title>
        <authorList>
            <person name="Goeker M."/>
        </authorList>
    </citation>
    <scope>NUCLEOTIDE SEQUENCE [LARGE SCALE GENOMIC DNA]</scope>
    <source>
        <strain evidence="1 2">DSM 23288</strain>
    </source>
</reference>
<proteinExistence type="predicted"/>
<evidence type="ECO:0000313" key="2">
    <source>
        <dbReference type="Proteomes" id="UP000585272"/>
    </source>
</evidence>